<dbReference type="EMBL" id="CAJOBH010000061">
    <property type="protein sequence ID" value="CAF3755165.1"/>
    <property type="molecule type" value="Genomic_DNA"/>
</dbReference>
<dbReference type="EMBL" id="CAJOBF010000895">
    <property type="protein sequence ID" value="CAF3885350.1"/>
    <property type="molecule type" value="Genomic_DNA"/>
</dbReference>
<evidence type="ECO:0000313" key="11">
    <source>
        <dbReference type="EMBL" id="CAF3755165.1"/>
    </source>
</evidence>
<dbReference type="Gene3D" id="2.30.30.40">
    <property type="entry name" value="SH3 Domains"/>
    <property type="match status" value="1"/>
</dbReference>
<dbReference type="AlphaFoldDB" id="A0A819HDL3"/>
<feature type="domain" description="GT23" evidence="10">
    <location>
        <begin position="220"/>
        <end position="506"/>
    </location>
</feature>
<dbReference type="InterPro" id="IPR035653">
    <property type="entry name" value="Fut8_SH3"/>
</dbReference>
<gene>
    <name evidence="11" type="ORF">BYL167_LOCUS551</name>
    <name evidence="12" type="ORF">GIL414_LOCUS449</name>
    <name evidence="14" type="ORF">OVN521_LOCUS9366</name>
    <name evidence="13" type="ORF">UXM345_LOCUS9703</name>
</gene>
<dbReference type="Proteomes" id="UP000663866">
    <property type="component" value="Unassembled WGS sequence"/>
</dbReference>
<dbReference type="EMBL" id="CAJOBJ010000049">
    <property type="protein sequence ID" value="CAF3789108.1"/>
    <property type="molecule type" value="Genomic_DNA"/>
</dbReference>
<comment type="caution">
    <text evidence="14">The sequence shown here is derived from an EMBL/GenBank/DDBJ whole genome shotgun (WGS) entry which is preliminary data.</text>
</comment>
<dbReference type="PANTHER" id="PTHR13132">
    <property type="entry name" value="ALPHA- 1,6 -FUCOSYLTRANSFERASE"/>
    <property type="match status" value="1"/>
</dbReference>
<evidence type="ECO:0000256" key="3">
    <source>
        <dbReference type="ARBA" id="ARBA00022679"/>
    </source>
</evidence>
<keyword evidence="1 4" id="KW-0728">SH3 domain</keyword>
<evidence type="ECO:0000313" key="12">
    <source>
        <dbReference type="EMBL" id="CAF3789108.1"/>
    </source>
</evidence>
<comment type="similarity">
    <text evidence="5">Belongs to the glycosyltransferase 23 family.</text>
</comment>
<keyword evidence="8" id="KW-0812">Transmembrane</keyword>
<dbReference type="InterPro" id="IPR001452">
    <property type="entry name" value="SH3_domain"/>
</dbReference>
<sequence>MLLFGNKFYLIFISFWIFGLYCIFTSFHSTSNNNKVFEDRIEYLQNEVDLLRQKLTQLQSKNNINDQVKVGKIDKNLKKAYSSYFSENIPCQELENEMKRLKRQLRSKNSGDGTTSSREEPSMEYEKLRRKIEMQARELTYFTTDQLNKISEKLTDDDKQKWNNVILRFADQSRVLLASIRNITEVDGYQLWREREHASLSKLMQTRLNSLQSPIKPCENVKRVTCNINKGCGYGCEIHHAMHCFHIAYAIGRPLILFSDGWRYNPGGFDQIFLPPSQNCTTSSATGASSWSNYETADVVEIPLIDNIYPRKDFMPMAVPEDIAERLIRLHGNPFVWFTGQLMKYLLRPQPWLKEFMEKKYESIKFEVPIVGVHVRRTDKVGSEAAFHDISEYMKHVEDYYTIYQYQNPNVNFTKRVFLATDEPAVFSDARSKFPNYIFYGDTAVAQSAQLNTRYGTESLKGVLLDIHFLSLCDYLVCTFSSQICRVAYEIMQQRLVDGAWRVQPLDDVYYFGGQNAHNQRAVLPNKAVWPNEFSFQRGDIIGTEGNHWDGFSKGSDKTNGQTGLYPSYKTEEIVNVAKMHTYPEVRVNIDEF</sequence>
<keyword evidence="8" id="KW-1133">Transmembrane helix</keyword>
<feature type="transmembrane region" description="Helical" evidence="8">
    <location>
        <begin position="7"/>
        <end position="27"/>
    </location>
</feature>
<dbReference type="InterPro" id="IPR027350">
    <property type="entry name" value="GT23_dom"/>
</dbReference>
<keyword evidence="6" id="KW-0175">Coiled coil</keyword>
<evidence type="ECO:0000256" key="7">
    <source>
        <dbReference type="SAM" id="MobiDB-lite"/>
    </source>
</evidence>
<dbReference type="Proteomes" id="UP000681720">
    <property type="component" value="Unassembled WGS sequence"/>
</dbReference>
<dbReference type="InterPro" id="IPR036028">
    <property type="entry name" value="SH3-like_dom_sf"/>
</dbReference>
<dbReference type="Pfam" id="PF14604">
    <property type="entry name" value="SH3_9"/>
    <property type="match status" value="1"/>
</dbReference>
<evidence type="ECO:0000313" key="14">
    <source>
        <dbReference type="EMBL" id="CAF3898281.1"/>
    </source>
</evidence>
<evidence type="ECO:0008006" key="16">
    <source>
        <dbReference type="Google" id="ProtNLM"/>
    </source>
</evidence>
<feature type="region of interest" description="Important for donor substrate binding" evidence="5">
    <location>
        <begin position="376"/>
        <end position="377"/>
    </location>
</feature>
<dbReference type="Proteomes" id="UP000681967">
    <property type="component" value="Unassembled WGS sequence"/>
</dbReference>
<dbReference type="Proteomes" id="UP000663842">
    <property type="component" value="Unassembled WGS sequence"/>
</dbReference>
<keyword evidence="8" id="KW-0472">Membrane</keyword>
<dbReference type="EMBL" id="CAJOBG010001136">
    <property type="protein sequence ID" value="CAF3898281.1"/>
    <property type="molecule type" value="Genomic_DNA"/>
</dbReference>
<dbReference type="Gene3D" id="3.40.50.11350">
    <property type="match status" value="1"/>
</dbReference>
<reference evidence="14" key="1">
    <citation type="submission" date="2021-02" db="EMBL/GenBank/DDBJ databases">
        <authorList>
            <person name="Nowell W R."/>
        </authorList>
    </citation>
    <scope>NUCLEOTIDE SEQUENCE</scope>
</reference>
<evidence type="ECO:0000259" key="10">
    <source>
        <dbReference type="PROSITE" id="PS51659"/>
    </source>
</evidence>
<evidence type="ECO:0000256" key="4">
    <source>
        <dbReference type="PROSITE-ProRule" id="PRU00192"/>
    </source>
</evidence>
<keyword evidence="15" id="KW-1185">Reference proteome</keyword>
<dbReference type="GO" id="GO:0046921">
    <property type="term" value="F:alpha-(1-&gt;6)-fucosyltransferase activity"/>
    <property type="evidence" value="ECO:0007669"/>
    <property type="project" value="TreeGrafter"/>
</dbReference>
<proteinExistence type="inferred from homology"/>
<dbReference type="FunFam" id="3.40.50.11350:FF:000001">
    <property type="entry name" value="Alpha-(1,6)-fucosyltransferase"/>
    <property type="match status" value="1"/>
</dbReference>
<dbReference type="InterPro" id="IPR045573">
    <property type="entry name" value="Fut8_N_cat"/>
</dbReference>
<feature type="domain" description="SH3" evidence="9">
    <location>
        <begin position="515"/>
        <end position="576"/>
    </location>
</feature>
<dbReference type="SUPFAM" id="SSF50044">
    <property type="entry name" value="SH3-domain"/>
    <property type="match status" value="1"/>
</dbReference>
<evidence type="ECO:0000313" key="15">
    <source>
        <dbReference type="Proteomes" id="UP000663866"/>
    </source>
</evidence>
<dbReference type="GO" id="GO:0006487">
    <property type="term" value="P:protein N-linked glycosylation"/>
    <property type="evidence" value="ECO:0007669"/>
    <property type="project" value="TreeGrafter"/>
</dbReference>
<dbReference type="PANTHER" id="PTHR13132:SF29">
    <property type="entry name" value="ALPHA-(1,6)-FUCOSYLTRANSFERASE"/>
    <property type="match status" value="1"/>
</dbReference>
<organism evidence="14 15">
    <name type="scientific">Rotaria magnacalcarata</name>
    <dbReference type="NCBI Taxonomy" id="392030"/>
    <lineage>
        <taxon>Eukaryota</taxon>
        <taxon>Metazoa</taxon>
        <taxon>Spiralia</taxon>
        <taxon>Gnathifera</taxon>
        <taxon>Rotifera</taxon>
        <taxon>Eurotatoria</taxon>
        <taxon>Bdelloidea</taxon>
        <taxon>Philodinida</taxon>
        <taxon>Philodinidae</taxon>
        <taxon>Rotaria</taxon>
    </lineage>
</organism>
<protein>
    <recommendedName>
        <fullName evidence="16">Alpha-(1,6)-fucosyltransferase</fullName>
    </recommendedName>
</protein>
<evidence type="ECO:0000256" key="6">
    <source>
        <dbReference type="SAM" id="Coils"/>
    </source>
</evidence>
<dbReference type="Pfam" id="PF19745">
    <property type="entry name" value="FUT8_N_cat"/>
    <property type="match status" value="1"/>
</dbReference>
<dbReference type="PROSITE" id="PS50002">
    <property type="entry name" value="SH3"/>
    <property type="match status" value="1"/>
</dbReference>
<evidence type="ECO:0000313" key="13">
    <source>
        <dbReference type="EMBL" id="CAF3885350.1"/>
    </source>
</evidence>
<evidence type="ECO:0000259" key="9">
    <source>
        <dbReference type="PROSITE" id="PS50002"/>
    </source>
</evidence>
<evidence type="ECO:0000256" key="8">
    <source>
        <dbReference type="SAM" id="Phobius"/>
    </source>
</evidence>
<dbReference type="CDD" id="cd11300">
    <property type="entry name" value="Fut8_like"/>
    <property type="match status" value="1"/>
</dbReference>
<keyword evidence="3 5" id="KW-0808">Transferase</keyword>
<evidence type="ECO:0000256" key="1">
    <source>
        <dbReference type="ARBA" id="ARBA00022443"/>
    </source>
</evidence>
<dbReference type="PROSITE" id="PS51659">
    <property type="entry name" value="GT23"/>
    <property type="match status" value="1"/>
</dbReference>
<dbReference type="CDD" id="cd11792">
    <property type="entry name" value="SH3_Fut8"/>
    <property type="match status" value="1"/>
</dbReference>
<feature type="compositionally biased region" description="Polar residues" evidence="7">
    <location>
        <begin position="107"/>
        <end position="116"/>
    </location>
</feature>
<dbReference type="Gene3D" id="1.10.287.1060">
    <property type="entry name" value="ESAT-6-like"/>
    <property type="match status" value="1"/>
</dbReference>
<feature type="region of interest" description="Disordered" evidence="7">
    <location>
        <begin position="104"/>
        <end position="125"/>
    </location>
</feature>
<accession>A0A819HDL3</accession>
<name>A0A819HDL3_9BILA</name>
<evidence type="ECO:0000256" key="5">
    <source>
        <dbReference type="PROSITE-ProRule" id="PRU00992"/>
    </source>
</evidence>
<keyword evidence="2 5" id="KW-0328">Glycosyltransferase</keyword>
<evidence type="ECO:0000256" key="2">
    <source>
        <dbReference type="ARBA" id="ARBA00022676"/>
    </source>
</evidence>
<feature type="coiled-coil region" evidence="6">
    <location>
        <begin position="34"/>
        <end position="61"/>
    </location>
</feature>